<dbReference type="AlphaFoldDB" id="A0ABD5UH59"/>
<dbReference type="Proteomes" id="UP001596333">
    <property type="component" value="Unassembled WGS sequence"/>
</dbReference>
<dbReference type="SUPFAM" id="SSF53597">
    <property type="entry name" value="Dihydrofolate reductase-like"/>
    <property type="match status" value="1"/>
</dbReference>
<sequence length="179" mass="20275">MSTNDITLYIATSVDGYVADAEGRVDWLEEFQTGPNDEDVEGFFEFFETVDCLVMGATTYEQVLGFGEWPYEDRPTYVFTHRSLSPATEAVRFVDGEIADLVSELRQQFDHVWVVGGAHLAQSFLREREIDVIRLSFIPILLGDGIPLFSGEYDEQRLRLTDTTTHGSGIVEHHYEVAN</sequence>
<accession>A0ABD5UH59</accession>
<gene>
    <name evidence="2" type="ORF">ACFQEY_06625</name>
</gene>
<evidence type="ECO:0000313" key="3">
    <source>
        <dbReference type="Proteomes" id="UP001596333"/>
    </source>
</evidence>
<protein>
    <submittedName>
        <fullName evidence="2">Dihydrofolate reductase family protein</fullName>
    </submittedName>
</protein>
<dbReference type="Gene3D" id="3.40.430.10">
    <property type="entry name" value="Dihydrofolate Reductase, subunit A"/>
    <property type="match status" value="1"/>
</dbReference>
<reference evidence="2 3" key="1">
    <citation type="journal article" date="2019" name="Int. J. Syst. Evol. Microbiol.">
        <title>The Global Catalogue of Microorganisms (GCM) 10K type strain sequencing project: providing services to taxonomists for standard genome sequencing and annotation.</title>
        <authorList>
            <consortium name="The Broad Institute Genomics Platform"/>
            <consortium name="The Broad Institute Genome Sequencing Center for Infectious Disease"/>
            <person name="Wu L."/>
            <person name="Ma J."/>
        </authorList>
    </citation>
    <scope>NUCLEOTIDE SEQUENCE [LARGE SCALE GENOMIC DNA]</scope>
    <source>
        <strain evidence="2 3">Y73</strain>
    </source>
</reference>
<keyword evidence="3" id="KW-1185">Reference proteome</keyword>
<dbReference type="InterPro" id="IPR002734">
    <property type="entry name" value="RibDG_C"/>
</dbReference>
<dbReference type="PANTHER" id="PTHR38011">
    <property type="entry name" value="DIHYDROFOLATE REDUCTASE FAMILY PROTEIN (AFU_ORTHOLOGUE AFUA_8G06820)"/>
    <property type="match status" value="1"/>
</dbReference>
<dbReference type="RefSeq" id="WP_379766170.1">
    <property type="nucleotide sequence ID" value="NZ_JBHSXI010000008.1"/>
</dbReference>
<proteinExistence type="predicted"/>
<comment type="caution">
    <text evidence="2">The sequence shown here is derived from an EMBL/GenBank/DDBJ whole genome shotgun (WGS) entry which is preliminary data.</text>
</comment>
<dbReference type="InterPro" id="IPR024072">
    <property type="entry name" value="DHFR-like_dom_sf"/>
</dbReference>
<dbReference type="Pfam" id="PF01872">
    <property type="entry name" value="RibD_C"/>
    <property type="match status" value="1"/>
</dbReference>
<name>A0ABD5UH59_9EURY</name>
<feature type="domain" description="Bacterial bifunctional deaminase-reductase C-terminal" evidence="1">
    <location>
        <begin position="6"/>
        <end position="171"/>
    </location>
</feature>
<evidence type="ECO:0000259" key="1">
    <source>
        <dbReference type="Pfam" id="PF01872"/>
    </source>
</evidence>
<organism evidence="2 3">
    <name type="scientific">Halorubrum trueperi</name>
    <dbReference type="NCBI Taxonomy" id="2004704"/>
    <lineage>
        <taxon>Archaea</taxon>
        <taxon>Methanobacteriati</taxon>
        <taxon>Methanobacteriota</taxon>
        <taxon>Stenosarchaea group</taxon>
        <taxon>Halobacteria</taxon>
        <taxon>Halobacteriales</taxon>
        <taxon>Haloferacaceae</taxon>
        <taxon>Halorubrum</taxon>
    </lineage>
</organism>
<dbReference type="InterPro" id="IPR050765">
    <property type="entry name" value="Riboflavin_Biosynth_HTPR"/>
</dbReference>
<dbReference type="EMBL" id="JBHSXI010000008">
    <property type="protein sequence ID" value="MFC6888700.1"/>
    <property type="molecule type" value="Genomic_DNA"/>
</dbReference>
<evidence type="ECO:0000313" key="2">
    <source>
        <dbReference type="EMBL" id="MFC6888700.1"/>
    </source>
</evidence>
<dbReference type="PANTHER" id="PTHR38011:SF11">
    <property type="entry name" value="2,5-DIAMINO-6-RIBOSYLAMINO-4(3H)-PYRIMIDINONE 5'-PHOSPHATE REDUCTASE"/>
    <property type="match status" value="1"/>
</dbReference>